<dbReference type="UniPathway" id="UPA00148">
    <property type="reaction ID" value="UER00236"/>
</dbReference>
<comment type="catalytic activity">
    <reaction evidence="1">
        <text>adenosylcob(III)inamide + ATP = adenosylcob(III)inamide phosphate + ADP + H(+)</text>
        <dbReference type="Rhea" id="RHEA:15769"/>
        <dbReference type="ChEBI" id="CHEBI:2480"/>
        <dbReference type="ChEBI" id="CHEBI:15378"/>
        <dbReference type="ChEBI" id="CHEBI:30616"/>
        <dbReference type="ChEBI" id="CHEBI:58502"/>
        <dbReference type="ChEBI" id="CHEBI:456216"/>
        <dbReference type="EC" id="2.7.1.156"/>
    </reaction>
</comment>
<reference evidence="20 21" key="1">
    <citation type="submission" date="2018-06" db="EMBL/GenBank/DDBJ databases">
        <title>Genome sequencing of Oceanotoga sp. sy52.</title>
        <authorList>
            <person name="Mori K."/>
        </authorList>
    </citation>
    <scope>NUCLEOTIDE SEQUENCE [LARGE SCALE GENOMIC DNA]</scope>
    <source>
        <strain evidence="21">sy52</strain>
    </source>
</reference>
<feature type="binding site" evidence="19">
    <location>
        <position position="61"/>
    </location>
    <ligand>
        <name>GTP</name>
        <dbReference type="ChEBI" id="CHEBI:37565"/>
    </ligand>
</feature>
<evidence type="ECO:0000256" key="9">
    <source>
        <dbReference type="ARBA" id="ARBA00012523"/>
    </source>
</evidence>
<dbReference type="Proteomes" id="UP000516361">
    <property type="component" value="Chromosome"/>
</dbReference>
<keyword evidence="14" id="KW-0067">ATP-binding</keyword>
<evidence type="ECO:0000313" key="21">
    <source>
        <dbReference type="Proteomes" id="UP000516361"/>
    </source>
</evidence>
<comment type="pathway">
    <text evidence="6">Cofactor biosynthesis; adenosylcobalamin biosynthesis; adenosylcobalamin from cob(II)yrinate a,c-diamide: step 5/7.</text>
</comment>
<feature type="active site" description="GMP-histidine intermediate" evidence="18">
    <location>
        <position position="49"/>
    </location>
</feature>
<dbReference type="Gene3D" id="3.40.50.300">
    <property type="entry name" value="P-loop containing nucleotide triphosphate hydrolases"/>
    <property type="match status" value="1"/>
</dbReference>
<feature type="binding site" evidence="19">
    <location>
        <position position="81"/>
    </location>
    <ligand>
        <name>GTP</name>
        <dbReference type="ChEBI" id="CHEBI:37565"/>
    </ligand>
</feature>
<name>A0A7G1G6B9_9BACT</name>
<dbReference type="EC" id="2.7.1.156" evidence="8"/>
<evidence type="ECO:0000256" key="6">
    <source>
        <dbReference type="ARBA" id="ARBA00005159"/>
    </source>
</evidence>
<evidence type="ECO:0000256" key="2">
    <source>
        <dbReference type="ARBA" id="ARBA00000711"/>
    </source>
</evidence>
<evidence type="ECO:0000256" key="7">
    <source>
        <dbReference type="ARBA" id="ARBA00007490"/>
    </source>
</evidence>
<evidence type="ECO:0000256" key="10">
    <source>
        <dbReference type="ARBA" id="ARBA00022573"/>
    </source>
</evidence>
<comment type="function">
    <text evidence="4">Catalyzes ATP-dependent phosphorylation of adenosylcobinamide and addition of GMP to adenosylcobinamide phosphate.</text>
</comment>
<dbReference type="PIRSF" id="PIRSF006135">
    <property type="entry name" value="CobU"/>
    <property type="match status" value="1"/>
</dbReference>
<dbReference type="PANTHER" id="PTHR34848">
    <property type="match status" value="1"/>
</dbReference>
<comment type="catalytic activity">
    <reaction evidence="2">
        <text>adenosylcob(III)inamide phosphate + GTP + H(+) = adenosylcob(III)inamide-GDP + diphosphate</text>
        <dbReference type="Rhea" id="RHEA:22712"/>
        <dbReference type="ChEBI" id="CHEBI:15378"/>
        <dbReference type="ChEBI" id="CHEBI:33019"/>
        <dbReference type="ChEBI" id="CHEBI:37565"/>
        <dbReference type="ChEBI" id="CHEBI:58502"/>
        <dbReference type="ChEBI" id="CHEBI:60487"/>
        <dbReference type="EC" id="2.7.7.62"/>
    </reaction>
</comment>
<evidence type="ECO:0000256" key="14">
    <source>
        <dbReference type="ARBA" id="ARBA00022840"/>
    </source>
</evidence>
<dbReference type="InterPro" id="IPR003203">
    <property type="entry name" value="CobU/CobP"/>
</dbReference>
<evidence type="ECO:0000256" key="13">
    <source>
        <dbReference type="ARBA" id="ARBA00022777"/>
    </source>
</evidence>
<comment type="catalytic activity">
    <reaction evidence="3">
        <text>adenosylcob(III)inamide + GTP = adenosylcob(III)inamide phosphate + GDP + H(+)</text>
        <dbReference type="Rhea" id="RHEA:15765"/>
        <dbReference type="ChEBI" id="CHEBI:2480"/>
        <dbReference type="ChEBI" id="CHEBI:15378"/>
        <dbReference type="ChEBI" id="CHEBI:37565"/>
        <dbReference type="ChEBI" id="CHEBI:58189"/>
        <dbReference type="ChEBI" id="CHEBI:58502"/>
        <dbReference type="EC" id="2.7.1.156"/>
    </reaction>
</comment>
<evidence type="ECO:0000256" key="17">
    <source>
        <dbReference type="ARBA" id="ARBA00030571"/>
    </source>
</evidence>
<evidence type="ECO:0000256" key="12">
    <source>
        <dbReference type="ARBA" id="ARBA00022741"/>
    </source>
</evidence>
<sequence length="174" mass="19988">MKIVLITGGQACGKSTYAQKLAEMEKKPRVYIATARPYDEEIKEKIRKHVEMRKNNFITIEESVDLSSALLKEKAEVVLIDCLTMWTSNILLDNENNYEEIIEKELLKLKDTLKKISKKTKKVIFVTNEVGWGIIPSNKLSRIYVNLLGRVNKFIASISDEVYMMMSGIEVKIK</sequence>
<protein>
    <recommendedName>
        <fullName evidence="16">Adenosylcobinamide kinase</fullName>
        <ecNumber evidence="8">2.7.1.156</ecNumber>
        <ecNumber evidence="9">2.7.7.62</ecNumber>
    </recommendedName>
    <alternativeName>
        <fullName evidence="17">Adenosylcobinamide-phosphate guanylyltransferase</fullName>
    </alternativeName>
</protein>
<keyword evidence="21" id="KW-1185">Reference proteome</keyword>
<keyword evidence="10" id="KW-0169">Cobalamin biosynthesis</keyword>
<proteinExistence type="inferred from homology"/>
<feature type="binding site" evidence="19">
    <location>
        <begin position="8"/>
        <end position="15"/>
    </location>
    <ligand>
        <name>GTP</name>
        <dbReference type="ChEBI" id="CHEBI:37565"/>
    </ligand>
</feature>
<dbReference type="InterPro" id="IPR027417">
    <property type="entry name" value="P-loop_NTPase"/>
</dbReference>
<dbReference type="EC" id="2.7.7.62" evidence="9"/>
<evidence type="ECO:0000313" key="20">
    <source>
        <dbReference type="EMBL" id="BBE31981.1"/>
    </source>
</evidence>
<evidence type="ECO:0000256" key="15">
    <source>
        <dbReference type="ARBA" id="ARBA00023134"/>
    </source>
</evidence>
<keyword evidence="15 19" id="KW-0342">GTP-binding</keyword>
<evidence type="ECO:0000256" key="4">
    <source>
        <dbReference type="ARBA" id="ARBA00003889"/>
    </source>
</evidence>
<evidence type="ECO:0000256" key="8">
    <source>
        <dbReference type="ARBA" id="ARBA00012016"/>
    </source>
</evidence>
<dbReference type="EMBL" id="AP018712">
    <property type="protein sequence ID" value="BBE31981.1"/>
    <property type="molecule type" value="Genomic_DNA"/>
</dbReference>
<keyword evidence="13 20" id="KW-0418">Kinase</keyword>
<dbReference type="GO" id="GO:0009236">
    <property type="term" value="P:cobalamin biosynthetic process"/>
    <property type="evidence" value="ECO:0007669"/>
    <property type="project" value="UniProtKB-UniPathway"/>
</dbReference>
<evidence type="ECO:0000256" key="19">
    <source>
        <dbReference type="PIRSR" id="PIRSR006135-2"/>
    </source>
</evidence>
<dbReference type="RefSeq" id="WP_198423053.1">
    <property type="nucleotide sequence ID" value="NZ_AP018712.1"/>
</dbReference>
<dbReference type="GO" id="GO:0005525">
    <property type="term" value="F:GTP binding"/>
    <property type="evidence" value="ECO:0007669"/>
    <property type="project" value="UniProtKB-KW"/>
</dbReference>
<evidence type="ECO:0000256" key="16">
    <source>
        <dbReference type="ARBA" id="ARBA00029570"/>
    </source>
</evidence>
<keyword evidence="12 19" id="KW-0547">Nucleotide-binding</keyword>
<dbReference type="InParanoid" id="A0A7G1G6B9"/>
<dbReference type="CDD" id="cd00544">
    <property type="entry name" value="CobU"/>
    <property type="match status" value="1"/>
</dbReference>
<dbReference type="AlphaFoldDB" id="A0A7G1G6B9"/>
<evidence type="ECO:0000256" key="3">
    <source>
        <dbReference type="ARBA" id="ARBA00001522"/>
    </source>
</evidence>
<dbReference type="GO" id="GO:0043752">
    <property type="term" value="F:adenosylcobinamide kinase activity"/>
    <property type="evidence" value="ECO:0007669"/>
    <property type="project" value="UniProtKB-EC"/>
</dbReference>
<dbReference type="NCBIfam" id="NF004469">
    <property type="entry name" value="PRK05800.1"/>
    <property type="match status" value="1"/>
</dbReference>
<evidence type="ECO:0000256" key="18">
    <source>
        <dbReference type="PIRSR" id="PIRSR006135-1"/>
    </source>
</evidence>
<dbReference type="SUPFAM" id="SSF52540">
    <property type="entry name" value="P-loop containing nucleoside triphosphate hydrolases"/>
    <property type="match status" value="1"/>
</dbReference>
<organism evidence="20 21">
    <name type="scientific">Tepiditoga spiralis</name>
    <dbReference type="NCBI Taxonomy" id="2108365"/>
    <lineage>
        <taxon>Bacteria</taxon>
        <taxon>Thermotogati</taxon>
        <taxon>Thermotogota</taxon>
        <taxon>Thermotogae</taxon>
        <taxon>Petrotogales</taxon>
        <taxon>Petrotogaceae</taxon>
        <taxon>Tepiditoga</taxon>
    </lineage>
</organism>
<feature type="binding site" evidence="19">
    <location>
        <begin position="33"/>
        <end position="35"/>
    </location>
    <ligand>
        <name>GTP</name>
        <dbReference type="ChEBI" id="CHEBI:37565"/>
    </ligand>
</feature>
<keyword evidence="11 20" id="KW-0808">Transferase</keyword>
<comment type="similarity">
    <text evidence="7">Belongs to the CobU/CobP family.</text>
</comment>
<dbReference type="Pfam" id="PF02283">
    <property type="entry name" value="CobU"/>
    <property type="match status" value="1"/>
</dbReference>
<accession>A0A7G1G6B9</accession>
<evidence type="ECO:0000256" key="5">
    <source>
        <dbReference type="ARBA" id="ARBA00004692"/>
    </source>
</evidence>
<dbReference type="GO" id="GO:0008820">
    <property type="term" value="F:cobinamide phosphate guanylyltransferase activity"/>
    <property type="evidence" value="ECO:0007669"/>
    <property type="project" value="UniProtKB-EC"/>
</dbReference>
<comment type="pathway">
    <text evidence="5">Cofactor biosynthesis; adenosylcobalamin biosynthesis; adenosylcobalamin from cob(II)yrinate a,c-diamide: step 6/7.</text>
</comment>
<dbReference type="PANTHER" id="PTHR34848:SF1">
    <property type="entry name" value="BIFUNCTIONAL ADENOSYLCOBALAMIN BIOSYNTHESIS PROTEIN COBU"/>
    <property type="match status" value="1"/>
</dbReference>
<evidence type="ECO:0000256" key="1">
    <source>
        <dbReference type="ARBA" id="ARBA00000312"/>
    </source>
</evidence>
<gene>
    <name evidence="20" type="primary">cobU</name>
    <name evidence="20" type="ORF">OSSY52_21220</name>
</gene>
<dbReference type="GO" id="GO:0005524">
    <property type="term" value="F:ATP binding"/>
    <property type="evidence" value="ECO:0007669"/>
    <property type="project" value="UniProtKB-KW"/>
</dbReference>
<dbReference type="KEGG" id="ocy:OSSY52_21220"/>
<evidence type="ECO:0000256" key="11">
    <source>
        <dbReference type="ARBA" id="ARBA00022679"/>
    </source>
</evidence>